<reference evidence="5 6" key="1">
    <citation type="submission" date="2023-10" db="EMBL/GenBank/DDBJ databases">
        <title>Rubellicoccus peritrichatus gen. nov., sp. nov., isolated from an algae of coral reef tank.</title>
        <authorList>
            <person name="Luo J."/>
        </authorList>
    </citation>
    <scope>NUCLEOTIDE SEQUENCE [LARGE SCALE GENOMIC DNA]</scope>
    <source>
        <strain evidence="5 6">CR14</strain>
    </source>
</reference>
<dbReference type="RefSeq" id="WP_317835742.1">
    <property type="nucleotide sequence ID" value="NZ_CP136920.1"/>
</dbReference>
<dbReference type="Proteomes" id="UP001304300">
    <property type="component" value="Chromosome"/>
</dbReference>
<name>A0AAQ3QXV0_9BACT</name>
<protein>
    <submittedName>
        <fullName evidence="5">Substrate-binding domain-containing protein</fullName>
    </submittedName>
</protein>
<dbReference type="SUPFAM" id="SSF46689">
    <property type="entry name" value="Homeodomain-like"/>
    <property type="match status" value="1"/>
</dbReference>
<dbReference type="Pfam" id="PF12833">
    <property type="entry name" value="HTH_18"/>
    <property type="match status" value="1"/>
</dbReference>
<dbReference type="PANTHER" id="PTHR30146">
    <property type="entry name" value="LACI-RELATED TRANSCRIPTIONAL REPRESSOR"/>
    <property type="match status" value="1"/>
</dbReference>
<dbReference type="GO" id="GO:0003700">
    <property type="term" value="F:DNA-binding transcription factor activity"/>
    <property type="evidence" value="ECO:0007669"/>
    <property type="project" value="InterPro"/>
</dbReference>
<gene>
    <name evidence="5" type="ORF">RZN69_08845</name>
</gene>
<dbReference type="EMBL" id="CP136920">
    <property type="protein sequence ID" value="WOO43200.1"/>
    <property type="molecule type" value="Genomic_DNA"/>
</dbReference>
<dbReference type="Gene3D" id="1.10.10.60">
    <property type="entry name" value="Homeodomain-like"/>
    <property type="match status" value="1"/>
</dbReference>
<dbReference type="Pfam" id="PF13377">
    <property type="entry name" value="Peripla_BP_3"/>
    <property type="match status" value="1"/>
</dbReference>
<dbReference type="InterPro" id="IPR028082">
    <property type="entry name" value="Peripla_BP_I"/>
</dbReference>
<keyword evidence="2" id="KW-0238">DNA-binding</keyword>
<evidence type="ECO:0000259" key="4">
    <source>
        <dbReference type="PROSITE" id="PS01124"/>
    </source>
</evidence>
<keyword evidence="3" id="KW-0804">Transcription</keyword>
<dbReference type="Gene3D" id="3.40.50.2300">
    <property type="match status" value="2"/>
</dbReference>
<accession>A0AAQ3QXV0</accession>
<dbReference type="InterPro" id="IPR046335">
    <property type="entry name" value="LacI/GalR-like_sensor"/>
</dbReference>
<keyword evidence="1" id="KW-0805">Transcription regulation</keyword>
<dbReference type="PROSITE" id="PS00041">
    <property type="entry name" value="HTH_ARAC_FAMILY_1"/>
    <property type="match status" value="1"/>
</dbReference>
<evidence type="ECO:0000256" key="3">
    <source>
        <dbReference type="ARBA" id="ARBA00023163"/>
    </source>
</evidence>
<dbReference type="PANTHER" id="PTHR30146:SF24">
    <property type="entry name" value="XYLOSE OPERON REGULATORY PROTEIN"/>
    <property type="match status" value="1"/>
</dbReference>
<sequence>MYRIALAFECVDSVNTHIMKGILAYARQNPLFEFLFFANSDARGLEDLKNWNGDGAIVALTTNEAISIAETFDFPAVNISSECNNASIPRVYRDHAEIAIDATNHFASLGVEQIAYLGLRDTYYSEIKWALIQKESAELCKQATSLFIDRPSSLLYEEQMAEQFKTWLKSHTFPIGLLLDNDDFYPFVHQACTQIGLKIPQDIAVLSVRNSRASQFYEVSLSSYEFNNIKHGMLTMKTLHALLENRADEVDLDVSIKGIKLHERESSNILHCRDHRLSAAVKHIKEKTRSLHSVDEIADAVGCSRRTLENSIKEELGCTLRQFLINEKLRNVKYLIDNHLYGDIYDLASKTGFSSSRHLRNVFLKNEGCKLESYLNNKLDSNHSF</sequence>
<evidence type="ECO:0000256" key="2">
    <source>
        <dbReference type="ARBA" id="ARBA00023125"/>
    </source>
</evidence>
<dbReference type="GO" id="GO:0000976">
    <property type="term" value="F:transcription cis-regulatory region binding"/>
    <property type="evidence" value="ECO:0007669"/>
    <property type="project" value="TreeGrafter"/>
</dbReference>
<evidence type="ECO:0000256" key="1">
    <source>
        <dbReference type="ARBA" id="ARBA00023015"/>
    </source>
</evidence>
<keyword evidence="6" id="KW-1185">Reference proteome</keyword>
<dbReference type="AlphaFoldDB" id="A0AAQ3QXV0"/>
<evidence type="ECO:0000313" key="5">
    <source>
        <dbReference type="EMBL" id="WOO43200.1"/>
    </source>
</evidence>
<dbReference type="SMART" id="SM00342">
    <property type="entry name" value="HTH_ARAC"/>
    <property type="match status" value="1"/>
</dbReference>
<dbReference type="InterPro" id="IPR018060">
    <property type="entry name" value="HTH_AraC"/>
</dbReference>
<proteinExistence type="predicted"/>
<feature type="domain" description="HTH araC/xylS-type" evidence="4">
    <location>
        <begin position="278"/>
        <end position="377"/>
    </location>
</feature>
<evidence type="ECO:0000313" key="6">
    <source>
        <dbReference type="Proteomes" id="UP001304300"/>
    </source>
</evidence>
<dbReference type="PROSITE" id="PS01124">
    <property type="entry name" value="HTH_ARAC_FAMILY_2"/>
    <property type="match status" value="1"/>
</dbReference>
<organism evidence="5 6">
    <name type="scientific">Rubellicoccus peritrichatus</name>
    <dbReference type="NCBI Taxonomy" id="3080537"/>
    <lineage>
        <taxon>Bacteria</taxon>
        <taxon>Pseudomonadati</taxon>
        <taxon>Verrucomicrobiota</taxon>
        <taxon>Opitutia</taxon>
        <taxon>Puniceicoccales</taxon>
        <taxon>Cerasicoccaceae</taxon>
        <taxon>Rubellicoccus</taxon>
    </lineage>
</organism>
<dbReference type="InterPro" id="IPR018062">
    <property type="entry name" value="HTH_AraC-typ_CS"/>
</dbReference>
<dbReference type="InterPro" id="IPR009057">
    <property type="entry name" value="Homeodomain-like_sf"/>
</dbReference>
<dbReference type="SUPFAM" id="SSF53822">
    <property type="entry name" value="Periplasmic binding protein-like I"/>
    <property type="match status" value="1"/>
</dbReference>
<dbReference type="KEGG" id="puo:RZN69_08845"/>